<proteinExistence type="predicted"/>
<feature type="non-terminal residue" evidence="1">
    <location>
        <position position="1"/>
    </location>
</feature>
<evidence type="ECO:0000313" key="1">
    <source>
        <dbReference type="EMBL" id="CUG53639.1"/>
    </source>
</evidence>
<dbReference type="Proteomes" id="UP000051952">
    <property type="component" value="Unassembled WGS sequence"/>
</dbReference>
<evidence type="ECO:0000313" key="2">
    <source>
        <dbReference type="Proteomes" id="UP000051952"/>
    </source>
</evidence>
<protein>
    <submittedName>
        <fullName evidence="1">Uncharacterized protein</fullName>
    </submittedName>
</protein>
<feature type="non-terminal residue" evidence="1">
    <location>
        <position position="352"/>
    </location>
</feature>
<dbReference type="AlphaFoldDB" id="A0A0S4J1M3"/>
<organism evidence="1 2">
    <name type="scientific">Bodo saltans</name>
    <name type="common">Flagellated protozoan</name>
    <dbReference type="NCBI Taxonomy" id="75058"/>
    <lineage>
        <taxon>Eukaryota</taxon>
        <taxon>Discoba</taxon>
        <taxon>Euglenozoa</taxon>
        <taxon>Kinetoplastea</taxon>
        <taxon>Metakinetoplastina</taxon>
        <taxon>Eubodonida</taxon>
        <taxon>Bodonidae</taxon>
        <taxon>Bodo</taxon>
    </lineage>
</organism>
<keyword evidence="2" id="KW-1185">Reference proteome</keyword>
<name>A0A0S4J1M3_BODSA</name>
<sequence>AKRKHASLDMKAVYEFGMLKPEGGGRGGERVHLFIHLSFQEYLAALQLLHKLRTEDPAQRIDTAAITGAAELPAWAAIEQRRGSARWLITLKFLAGLVARETERSEAASATLRTVFWESVSCNHDGVIELGDRPTLVLMMHLLAQGDWDLTKIPNGEMMGHAIDVSIDAKHDSAAIIASGYLPLPISKAVYHLCHGSDVTLSAADVYLRFKHHPLIVAAKFNIFTMFENLLNGDTFSTGIRRLEEHLPSMIDDAAQRGSQVELKNFMKETVLRQTVRGLKPGWSLSVANDAIRLATTLFPALLNKSLLRAILCSNAIGTYIDTLLMFPEEQQVKLVQRRRDRFPLTMTSVIK</sequence>
<gene>
    <name evidence="1" type="ORF">BSAL_80805</name>
</gene>
<reference evidence="2" key="1">
    <citation type="submission" date="2015-09" db="EMBL/GenBank/DDBJ databases">
        <authorList>
            <consortium name="Pathogen Informatics"/>
        </authorList>
    </citation>
    <scope>NUCLEOTIDE SEQUENCE [LARGE SCALE GENOMIC DNA]</scope>
    <source>
        <strain evidence="2">Lake Konstanz</strain>
    </source>
</reference>
<dbReference type="VEuPathDB" id="TriTrypDB:BSAL_80805"/>
<accession>A0A0S4J1M3</accession>
<dbReference type="EMBL" id="CYKH01000863">
    <property type="protein sequence ID" value="CUG53639.1"/>
    <property type="molecule type" value="Genomic_DNA"/>
</dbReference>